<dbReference type="EMBL" id="AP019416">
    <property type="protein sequence ID" value="BBI50700.1"/>
    <property type="molecule type" value="Genomic_DNA"/>
</dbReference>
<evidence type="ECO:0000313" key="1">
    <source>
        <dbReference type="EMBL" id="BBI50700.1"/>
    </source>
</evidence>
<evidence type="ECO:0000313" key="2">
    <source>
        <dbReference type="Proteomes" id="UP000289555"/>
    </source>
</evidence>
<gene>
    <name evidence="1" type="ORF">HORIV_31210</name>
</gene>
<proteinExistence type="predicted"/>
<accession>A0ABM7GJH3</accession>
<name>A0ABM7GJH3_9GAMM</name>
<reference evidence="2" key="1">
    <citation type="journal article" date="2019" name="Microbiol. Resour. Announc.">
        <title>Complete Genome Sequence of Halomonas olivaria, a Moderately Halophilic Bacterium Isolated from Olive Processing Effluents, Obtained by Nanopore Sequencing.</title>
        <authorList>
            <person name="Nagata S."/>
            <person name="Ii K.M."/>
            <person name="Tsukimi T."/>
            <person name="Miura M.C."/>
            <person name="Galipon J."/>
            <person name="Arakawa K."/>
        </authorList>
    </citation>
    <scope>NUCLEOTIDE SEQUENCE [LARGE SCALE GENOMIC DNA]</scope>
    <source>
        <strain evidence="2">TYRC17</strain>
    </source>
</reference>
<keyword evidence="2" id="KW-1185">Reference proteome</keyword>
<sequence length="102" mass="10995">MALAVFVFLVGELRISAAELVIRDVAIDLLLVQVLHISFIGKACICGDGGAFLIDVFRNPQLLKTGFDRFQYGLQSVVLLAFAKGLGINDNLVFLSTVATPL</sequence>
<dbReference type="Proteomes" id="UP000289555">
    <property type="component" value="Chromosome"/>
</dbReference>
<organism evidence="1 2">
    <name type="scientific">Vreelandella olivaria</name>
    <dbReference type="NCBI Taxonomy" id="390919"/>
    <lineage>
        <taxon>Bacteria</taxon>
        <taxon>Pseudomonadati</taxon>
        <taxon>Pseudomonadota</taxon>
        <taxon>Gammaproteobacteria</taxon>
        <taxon>Oceanospirillales</taxon>
        <taxon>Halomonadaceae</taxon>
        <taxon>Vreelandella</taxon>
    </lineage>
</organism>
<protein>
    <submittedName>
        <fullName evidence="1">Uncharacterized protein</fullName>
    </submittedName>
</protein>